<feature type="domain" description="Bvu-2165-like IHF-HU-like DNA-binding" evidence="4">
    <location>
        <begin position="20"/>
        <end position="131"/>
    </location>
</feature>
<dbReference type="InterPro" id="IPR049893">
    <property type="entry name" value="Bvu_2165-like_IHF-HU-DNA_bdg"/>
</dbReference>
<evidence type="ECO:0000259" key="3">
    <source>
        <dbReference type="Pfam" id="PF14734"/>
    </source>
</evidence>
<feature type="domain" description="DUF4469" evidence="3">
    <location>
        <begin position="164"/>
        <end position="255"/>
    </location>
</feature>
<comment type="caution">
    <text evidence="5">The sequence shown here is derived from an EMBL/GenBank/DDBJ whole genome shotgun (WGS) entry which is preliminary data.</text>
</comment>
<accession>A0A9E2KES3</accession>
<evidence type="ECO:0000259" key="4">
    <source>
        <dbReference type="Pfam" id="PF14848"/>
    </source>
</evidence>
<reference evidence="5" key="2">
    <citation type="submission" date="2021-04" db="EMBL/GenBank/DDBJ databases">
        <authorList>
            <person name="Gilroy R."/>
        </authorList>
    </citation>
    <scope>NUCLEOTIDE SEQUENCE</scope>
    <source>
        <strain evidence="5">B3-3758</strain>
    </source>
</reference>
<dbReference type="EMBL" id="JAHLFO010000030">
    <property type="protein sequence ID" value="MBU3813381.1"/>
    <property type="molecule type" value="Genomic_DNA"/>
</dbReference>
<sequence>MATKEPTQKAKLTMRAIEHVLSTDTADDYYLRPKLQKCLTMDDLAAEVAALSTRQEDPEDIARTGRQLMQRMMWFLSSGYSISLPIGYFHLTAQGVFMKDELNAAPDRNRLKLGVSYSMSEEMRNILAEAEIDVDIQKSASGPQLFAAVSGQDAQNPTAATKGEGVPISGGQTVIIKGKNLKVGGDGAEIGITITRVDEGGSDSFFFPPSQLYPNTPSKVGFVMPASAPEGSVWGIKLCTQFSNNGSTLLKAPRTVEMDDTFVVGEVSAPTPGGGSGEEGEEGSFG</sequence>
<keyword evidence="2" id="KW-0472">Membrane</keyword>
<keyword evidence="2" id="KW-0812">Transmembrane</keyword>
<keyword evidence="2" id="KW-1133">Transmembrane helix</keyword>
<name>A0A9E2KES3_9BACE</name>
<dbReference type="AlphaFoldDB" id="A0A9E2KES3"/>
<dbReference type="InterPro" id="IPR027824">
    <property type="entry name" value="DUF4469"/>
</dbReference>
<dbReference type="Pfam" id="PF14848">
    <property type="entry name" value="HU-DNA_bdg"/>
    <property type="match status" value="1"/>
</dbReference>
<feature type="transmembrane region" description="Helical" evidence="2">
    <location>
        <begin position="73"/>
        <end position="91"/>
    </location>
</feature>
<proteinExistence type="predicted"/>
<feature type="region of interest" description="Disordered" evidence="1">
    <location>
        <begin position="267"/>
        <end position="286"/>
    </location>
</feature>
<evidence type="ECO:0000256" key="1">
    <source>
        <dbReference type="SAM" id="MobiDB-lite"/>
    </source>
</evidence>
<dbReference type="Proteomes" id="UP000824236">
    <property type="component" value="Unassembled WGS sequence"/>
</dbReference>
<evidence type="ECO:0000313" key="6">
    <source>
        <dbReference type="Proteomes" id="UP000824236"/>
    </source>
</evidence>
<reference evidence="5" key="1">
    <citation type="journal article" date="2021" name="PeerJ">
        <title>Extensive microbial diversity within the chicken gut microbiome revealed by metagenomics and culture.</title>
        <authorList>
            <person name="Gilroy R."/>
            <person name="Ravi A."/>
            <person name="Getino M."/>
            <person name="Pursley I."/>
            <person name="Horton D.L."/>
            <person name="Alikhan N.F."/>
            <person name="Baker D."/>
            <person name="Gharbi K."/>
            <person name="Hall N."/>
            <person name="Watson M."/>
            <person name="Adriaenssens E.M."/>
            <person name="Foster-Nyarko E."/>
            <person name="Jarju S."/>
            <person name="Secka A."/>
            <person name="Antonio M."/>
            <person name="Oren A."/>
            <person name="Chaudhuri R.R."/>
            <person name="La Ragione R."/>
            <person name="Hildebrand F."/>
            <person name="Pallen M.J."/>
        </authorList>
    </citation>
    <scope>NUCLEOTIDE SEQUENCE</scope>
    <source>
        <strain evidence="5">B3-3758</strain>
    </source>
</reference>
<organism evidence="5 6">
    <name type="scientific">Candidatus Bacteroides intestinipullorum</name>
    <dbReference type="NCBI Taxonomy" id="2838471"/>
    <lineage>
        <taxon>Bacteria</taxon>
        <taxon>Pseudomonadati</taxon>
        <taxon>Bacteroidota</taxon>
        <taxon>Bacteroidia</taxon>
        <taxon>Bacteroidales</taxon>
        <taxon>Bacteroidaceae</taxon>
        <taxon>Bacteroides</taxon>
    </lineage>
</organism>
<gene>
    <name evidence="5" type="ORF">H9791_02575</name>
</gene>
<dbReference type="Gene3D" id="2.70.50.70">
    <property type="match status" value="1"/>
</dbReference>
<protein>
    <submittedName>
        <fullName evidence="5">DUF4469 domain-containing protein</fullName>
    </submittedName>
</protein>
<dbReference type="Pfam" id="PF14734">
    <property type="entry name" value="DUF4469"/>
    <property type="match status" value="1"/>
</dbReference>
<evidence type="ECO:0000313" key="5">
    <source>
        <dbReference type="EMBL" id="MBU3813381.1"/>
    </source>
</evidence>
<evidence type="ECO:0000256" key="2">
    <source>
        <dbReference type="SAM" id="Phobius"/>
    </source>
</evidence>